<dbReference type="InterPro" id="IPR006679">
    <property type="entry name" value="Adenine_deam"/>
</dbReference>
<evidence type="ECO:0000259" key="9">
    <source>
        <dbReference type="Pfam" id="PF13382"/>
    </source>
</evidence>
<dbReference type="PANTHER" id="PTHR11113:SF2">
    <property type="entry name" value="ADENINE DEAMINASE"/>
    <property type="match status" value="1"/>
</dbReference>
<organism evidence="10 12">
    <name type="scientific">Caldiarchaeum subterraneum</name>
    <dbReference type="NCBI Taxonomy" id="311458"/>
    <lineage>
        <taxon>Archaea</taxon>
        <taxon>Nitrososphaerota</taxon>
        <taxon>Candidatus Caldarchaeales</taxon>
        <taxon>Candidatus Caldarchaeaceae</taxon>
        <taxon>Candidatus Caldarchaeum</taxon>
    </lineage>
</organism>
<evidence type="ECO:0000313" key="10">
    <source>
        <dbReference type="EMBL" id="BAJ48941.1"/>
    </source>
</evidence>
<dbReference type="Gene3D" id="2.30.40.10">
    <property type="entry name" value="Urease, subunit C, domain 1"/>
    <property type="match status" value="1"/>
</dbReference>
<evidence type="ECO:0000259" key="8">
    <source>
        <dbReference type="Pfam" id="PF01979"/>
    </source>
</evidence>
<evidence type="ECO:0000256" key="3">
    <source>
        <dbReference type="ARBA" id="ARBA00012782"/>
    </source>
</evidence>
<dbReference type="EMBL" id="BA000048">
    <property type="protein sequence ID" value="BAJ51562.1"/>
    <property type="molecule type" value="Genomic_DNA"/>
</dbReference>
<dbReference type="InterPro" id="IPR026912">
    <property type="entry name" value="Adenine_deam_C"/>
</dbReference>
<dbReference type="CDD" id="cd01295">
    <property type="entry name" value="AdeC"/>
    <property type="match status" value="1"/>
</dbReference>
<dbReference type="InterPro" id="IPR011059">
    <property type="entry name" value="Metal-dep_hydrolase_composite"/>
</dbReference>
<dbReference type="NCBIfam" id="TIGR01178">
    <property type="entry name" value="ade"/>
    <property type="match status" value="1"/>
</dbReference>
<dbReference type="FunFam" id="3.20.20.140:FF:000016">
    <property type="entry name" value="Adenine deaminase"/>
    <property type="match status" value="1"/>
</dbReference>
<dbReference type="Pfam" id="PF01979">
    <property type="entry name" value="Amidohydro_1"/>
    <property type="match status" value="1"/>
</dbReference>
<dbReference type="SUPFAM" id="SSF51556">
    <property type="entry name" value="Metallo-dependent hydrolases"/>
    <property type="match status" value="1"/>
</dbReference>
<evidence type="ECO:0000313" key="11">
    <source>
        <dbReference type="EMBL" id="BAJ51562.1"/>
    </source>
</evidence>
<name>E6N9H2_CALS0</name>
<comment type="cofactor">
    <cofactor evidence="1 7">
        <name>Mn(2+)</name>
        <dbReference type="ChEBI" id="CHEBI:29035"/>
    </cofactor>
</comment>
<sequence length="596" mass="65253">MFVMRSRLFEVTRHLVRTAQGLEKADLVLKGGDLVNVHTREIVERVDVAVRMGRVALVGDATPCIGEDTVVVDASGKFLVPGLLDPHVHVESSMVSVTQFARIILPHGTTAVFIDPHEIGNVFGLDGVKLMIEESRNLPLKVYVTYPSCVPAAPGYETAGAVVTPEEVAEAMKLDEVIALGEMMNFPGVLAADEKVHAEIAETLKAGKLVEGHDSGLLGRELSAYVAAGILSTHESVTKQQTLERLRNGMYVYLREGSAWLDIKETVRAYTETGIDPRHICLCTDDKEPASILRDGHVDHCVRRAIQEGVDPLTAIQMATLNPAERYRLSHELGSISPGRVADILLVSDLARFRVETVFADGELVAENGKLVKELPRFSYPERFMRSVKLSRPLSPEDFVVREEVDGDEVRARVIQAVEGSVITKHRIERLMVENGEVKPDPDRSIFKIAVVERHGKHGGMSTGFAAGFGFRKGAVASTVAHDSHNLLVIGFDEKDMAVAANENARINGGIVTVADGEVLARVELPLAGLMSPEPAEVVAEKLNKTYEVWRRLGCEWVSPFMTLSLLSLSVIPELRITDKGLLDTVTFQFVNLIVD</sequence>
<dbReference type="GO" id="GO:0006146">
    <property type="term" value="P:adenine catabolic process"/>
    <property type="evidence" value="ECO:0007669"/>
    <property type="project" value="InterPro"/>
</dbReference>
<dbReference type="Gene3D" id="3.20.20.140">
    <property type="entry name" value="Metal-dependent hydrolases"/>
    <property type="match status" value="1"/>
</dbReference>
<evidence type="ECO:0000256" key="2">
    <source>
        <dbReference type="ARBA" id="ARBA00006773"/>
    </source>
</evidence>
<keyword evidence="5 7" id="KW-0464">Manganese</keyword>
<evidence type="ECO:0000256" key="1">
    <source>
        <dbReference type="ARBA" id="ARBA00001936"/>
    </source>
</evidence>
<proteinExistence type="inferred from homology"/>
<dbReference type="HAMAP" id="MF_01518">
    <property type="entry name" value="Adenine_deamin"/>
    <property type="match status" value="1"/>
</dbReference>
<gene>
    <name evidence="7" type="primary">ade</name>
    <name evidence="11" type="ORF">CSUB_C1711</name>
    <name evidence="10" type="ORF">HGMM_F28A10C32</name>
</gene>
<dbReference type="InterPro" id="IPR032466">
    <property type="entry name" value="Metal_Hydrolase"/>
</dbReference>
<keyword evidence="4 7" id="KW-0378">Hydrolase</keyword>
<evidence type="ECO:0000256" key="6">
    <source>
        <dbReference type="ARBA" id="ARBA00047720"/>
    </source>
</evidence>
<evidence type="ECO:0000256" key="4">
    <source>
        <dbReference type="ARBA" id="ARBA00022801"/>
    </source>
</evidence>
<dbReference type="STRING" id="311458.CSUB_C1711"/>
<dbReference type="EC" id="3.5.4.2" evidence="3 7"/>
<reference evidence="10 12" key="1">
    <citation type="journal article" date="2005" name="Environ. Microbiol.">
        <title>Genetic and functional properties of uncultivated thermophilic crenarchaeotes from a subsurface gold mine as revealed by analysis of genome fragments.</title>
        <authorList>
            <person name="Nunoura T."/>
            <person name="Hirayama H."/>
            <person name="Takami H."/>
            <person name="Oida H."/>
            <person name="Nishi S."/>
            <person name="Shimamura S."/>
            <person name="Suzuki Y."/>
            <person name="Inagaki F."/>
            <person name="Takai K."/>
            <person name="Nealson K.H."/>
            <person name="Horikoshi K."/>
        </authorList>
    </citation>
    <scope>NUCLEOTIDE SEQUENCE [LARGE SCALE GENOMIC DNA]</scope>
</reference>
<comment type="catalytic activity">
    <reaction evidence="6 7">
        <text>adenine + H2O + H(+) = hypoxanthine + NH4(+)</text>
        <dbReference type="Rhea" id="RHEA:23688"/>
        <dbReference type="ChEBI" id="CHEBI:15377"/>
        <dbReference type="ChEBI" id="CHEBI:15378"/>
        <dbReference type="ChEBI" id="CHEBI:16708"/>
        <dbReference type="ChEBI" id="CHEBI:17368"/>
        <dbReference type="ChEBI" id="CHEBI:28938"/>
        <dbReference type="EC" id="3.5.4.2"/>
    </reaction>
</comment>
<comment type="similarity">
    <text evidence="2 7">Belongs to the metallo-dependent hydrolases superfamily. Adenine deaminase family.</text>
</comment>
<dbReference type="Proteomes" id="UP000008120">
    <property type="component" value="Chromosome"/>
</dbReference>
<accession>E6N9H2</accession>
<dbReference type="EMBL" id="AP011876">
    <property type="protein sequence ID" value="BAJ48941.1"/>
    <property type="molecule type" value="Genomic_DNA"/>
</dbReference>
<reference evidence="10 12" key="2">
    <citation type="journal article" date="2011" name="Nucleic Acids Res.">
        <title>Insights into the evolution of Archaea and eukaryotic protein modifier systems revealed by the genome of a novel archaeal group.</title>
        <authorList>
            <person name="Nunoura T."/>
            <person name="Takaki Y."/>
            <person name="Kakuta J."/>
            <person name="Nishi S."/>
            <person name="Sugahara J."/>
            <person name="Kazama H."/>
            <person name="Chee G."/>
            <person name="Hattori M."/>
            <person name="Kanai A."/>
            <person name="Atomi H."/>
            <person name="Takai K."/>
            <person name="Takami H."/>
        </authorList>
    </citation>
    <scope>NUCLEOTIDE SEQUENCE [LARGE SCALE GENOMIC DNA]</scope>
</reference>
<protein>
    <recommendedName>
        <fullName evidence="3 7">Adenine deaminase</fullName>
        <shortName evidence="7">Adenase</shortName>
        <shortName evidence="7">Adenine aminase</shortName>
        <ecNumber evidence="3 7">3.5.4.2</ecNumber>
    </recommendedName>
</protein>
<dbReference type="AlphaFoldDB" id="E6N9H2"/>
<feature type="domain" description="Amidohydrolase-related" evidence="8">
    <location>
        <begin position="78"/>
        <end position="365"/>
    </location>
</feature>
<evidence type="ECO:0000256" key="7">
    <source>
        <dbReference type="HAMAP-Rule" id="MF_01518"/>
    </source>
</evidence>
<dbReference type="Pfam" id="PF13382">
    <property type="entry name" value="Adenine_deam_C"/>
    <property type="match status" value="1"/>
</dbReference>
<dbReference type="SUPFAM" id="SSF51338">
    <property type="entry name" value="Composite domain of metallo-dependent hydrolases"/>
    <property type="match status" value="1"/>
</dbReference>
<dbReference type="GO" id="GO:0000034">
    <property type="term" value="F:adenine deaminase activity"/>
    <property type="evidence" value="ECO:0007669"/>
    <property type="project" value="UniProtKB-UniRule"/>
</dbReference>
<evidence type="ECO:0000313" key="12">
    <source>
        <dbReference type="Proteomes" id="UP000008120"/>
    </source>
</evidence>
<evidence type="ECO:0000256" key="5">
    <source>
        <dbReference type="ARBA" id="ARBA00023211"/>
    </source>
</evidence>
<dbReference type="InterPro" id="IPR006680">
    <property type="entry name" value="Amidohydro-rel"/>
</dbReference>
<dbReference type="KEGG" id="csu:CSUB_C1711"/>
<dbReference type="PANTHER" id="PTHR11113">
    <property type="entry name" value="N-ACETYLGLUCOSAMINE-6-PHOSPHATE DEACETYLASE"/>
    <property type="match status" value="1"/>
</dbReference>
<feature type="domain" description="Adenine deaminase C-terminal" evidence="9">
    <location>
        <begin position="422"/>
        <end position="588"/>
    </location>
</feature>